<feature type="coiled-coil region" evidence="1">
    <location>
        <begin position="42"/>
        <end position="69"/>
    </location>
</feature>
<name>A0A0C7MX12_9SACH</name>
<dbReference type="RefSeq" id="XP_022628466.1">
    <property type="nucleotide sequence ID" value="XM_022772109.1"/>
</dbReference>
<sequence length="73" mass="8107">MTQNTTITLKTLTAHELLCARESVCELFGVLDDSERSSLLVGDDREGQLDSLKAKLEDLKRQVKEAKSNNEGN</sequence>
<evidence type="ECO:0000256" key="1">
    <source>
        <dbReference type="SAM" id="Coils"/>
    </source>
</evidence>
<gene>
    <name evidence="2" type="ORF">LALA0_S05e00936g</name>
</gene>
<keyword evidence="3" id="KW-1185">Reference proteome</keyword>
<proteinExistence type="predicted"/>
<organism evidence="2 3">
    <name type="scientific">Lachancea lanzarotensis</name>
    <dbReference type="NCBI Taxonomy" id="1245769"/>
    <lineage>
        <taxon>Eukaryota</taxon>
        <taxon>Fungi</taxon>
        <taxon>Dikarya</taxon>
        <taxon>Ascomycota</taxon>
        <taxon>Saccharomycotina</taxon>
        <taxon>Saccharomycetes</taxon>
        <taxon>Saccharomycetales</taxon>
        <taxon>Saccharomycetaceae</taxon>
        <taxon>Lachancea</taxon>
    </lineage>
</organism>
<reference evidence="2 3" key="1">
    <citation type="submission" date="2014-12" db="EMBL/GenBank/DDBJ databases">
        <authorList>
            <person name="Neuveglise Cecile"/>
        </authorList>
    </citation>
    <scope>NUCLEOTIDE SEQUENCE [LARGE SCALE GENOMIC DNA]</scope>
    <source>
        <strain evidence="2 3">CBS 12615</strain>
    </source>
</reference>
<dbReference type="Proteomes" id="UP000054304">
    <property type="component" value="Unassembled WGS sequence"/>
</dbReference>
<dbReference type="STRING" id="1245769.A0A0C7MX12"/>
<dbReference type="EMBL" id="LN736364">
    <property type="protein sequence ID" value="CEP62237.1"/>
    <property type="molecule type" value="Genomic_DNA"/>
</dbReference>
<keyword evidence="1" id="KW-0175">Coiled coil</keyword>
<dbReference type="OrthoDB" id="4066304at2759"/>
<evidence type="ECO:0000313" key="3">
    <source>
        <dbReference type="Proteomes" id="UP000054304"/>
    </source>
</evidence>
<dbReference type="GeneID" id="34685696"/>
<dbReference type="HOGENOM" id="CLU_195456_0_0_1"/>
<dbReference type="AlphaFoldDB" id="A0A0C7MX12"/>
<evidence type="ECO:0000313" key="2">
    <source>
        <dbReference type="EMBL" id="CEP62237.1"/>
    </source>
</evidence>
<accession>A0A0C7MX12</accession>
<protein>
    <submittedName>
        <fullName evidence="2">LALA0S05e00936g1_1</fullName>
    </submittedName>
</protein>